<proteinExistence type="predicted"/>
<dbReference type="EMBL" id="SJPS01000004">
    <property type="protein sequence ID" value="TWU26060.1"/>
    <property type="molecule type" value="Genomic_DNA"/>
</dbReference>
<protein>
    <submittedName>
        <fullName evidence="1">Uncharacterized protein</fullName>
    </submittedName>
</protein>
<name>A0A5C6CNF8_9BACT</name>
<evidence type="ECO:0000313" key="2">
    <source>
        <dbReference type="Proteomes" id="UP000318437"/>
    </source>
</evidence>
<keyword evidence="2" id="KW-1185">Reference proteome</keyword>
<comment type="caution">
    <text evidence="1">The sequence shown here is derived from an EMBL/GenBank/DDBJ whole genome shotgun (WGS) entry which is preliminary data.</text>
</comment>
<dbReference type="Proteomes" id="UP000318437">
    <property type="component" value="Unassembled WGS sequence"/>
</dbReference>
<organism evidence="1 2">
    <name type="scientific">Bythopirellula polymerisocia</name>
    <dbReference type="NCBI Taxonomy" id="2528003"/>
    <lineage>
        <taxon>Bacteria</taxon>
        <taxon>Pseudomonadati</taxon>
        <taxon>Planctomycetota</taxon>
        <taxon>Planctomycetia</taxon>
        <taxon>Pirellulales</taxon>
        <taxon>Lacipirellulaceae</taxon>
        <taxon>Bythopirellula</taxon>
    </lineage>
</organism>
<evidence type="ECO:0000313" key="1">
    <source>
        <dbReference type="EMBL" id="TWU26060.1"/>
    </source>
</evidence>
<reference evidence="1 2" key="1">
    <citation type="submission" date="2019-02" db="EMBL/GenBank/DDBJ databases">
        <title>Deep-cultivation of Planctomycetes and their phenomic and genomic characterization uncovers novel biology.</title>
        <authorList>
            <person name="Wiegand S."/>
            <person name="Jogler M."/>
            <person name="Boedeker C."/>
            <person name="Pinto D."/>
            <person name="Vollmers J."/>
            <person name="Rivas-Marin E."/>
            <person name="Kohn T."/>
            <person name="Peeters S.H."/>
            <person name="Heuer A."/>
            <person name="Rast P."/>
            <person name="Oberbeckmann S."/>
            <person name="Bunk B."/>
            <person name="Jeske O."/>
            <person name="Meyerdierks A."/>
            <person name="Storesund J.E."/>
            <person name="Kallscheuer N."/>
            <person name="Luecker S."/>
            <person name="Lage O.M."/>
            <person name="Pohl T."/>
            <person name="Merkel B.J."/>
            <person name="Hornburger P."/>
            <person name="Mueller R.-W."/>
            <person name="Bruemmer F."/>
            <person name="Labrenz M."/>
            <person name="Spormann A.M."/>
            <person name="Op Den Camp H."/>
            <person name="Overmann J."/>
            <person name="Amann R."/>
            <person name="Jetten M.S.M."/>
            <person name="Mascher T."/>
            <person name="Medema M.H."/>
            <person name="Devos D.P."/>
            <person name="Kaster A.-K."/>
            <person name="Ovreas L."/>
            <person name="Rohde M."/>
            <person name="Galperin M.Y."/>
            <person name="Jogler C."/>
        </authorList>
    </citation>
    <scope>NUCLEOTIDE SEQUENCE [LARGE SCALE GENOMIC DNA]</scope>
    <source>
        <strain evidence="1 2">Pla144</strain>
    </source>
</reference>
<accession>A0A5C6CNF8</accession>
<dbReference type="AlphaFoldDB" id="A0A5C6CNF8"/>
<sequence length="63" mass="6916">MIPAILTCVFVIYLYHELNQGNSPTLDSVGTSGDENAQLTALVKRVDSLEKRIRLLAKQSGRA</sequence>
<gene>
    <name evidence="1" type="ORF">Pla144_32770</name>
</gene>